<protein>
    <recommendedName>
        <fullName evidence="8">Type II secretion system protein GspE N-terminal domain-containing protein</fullName>
    </recommendedName>
</protein>
<feature type="domain" description="Bacterial type II secretion system protein E" evidence="4">
    <location>
        <begin position="253"/>
        <end position="539"/>
    </location>
</feature>
<evidence type="ECO:0000313" key="7">
    <source>
        <dbReference type="Proteomes" id="UP000177838"/>
    </source>
</evidence>
<evidence type="ECO:0000313" key="6">
    <source>
        <dbReference type="EMBL" id="OHA60176.1"/>
    </source>
</evidence>
<evidence type="ECO:0000256" key="3">
    <source>
        <dbReference type="ARBA" id="ARBA00022840"/>
    </source>
</evidence>
<dbReference type="Gene3D" id="3.30.450.90">
    <property type="match status" value="1"/>
</dbReference>
<dbReference type="InterPro" id="IPR037257">
    <property type="entry name" value="T2SS_E_N_sf"/>
</dbReference>
<evidence type="ECO:0000256" key="1">
    <source>
        <dbReference type="ARBA" id="ARBA00006611"/>
    </source>
</evidence>
<keyword evidence="3" id="KW-0067">ATP-binding</keyword>
<dbReference type="Proteomes" id="UP000177838">
    <property type="component" value="Unassembled WGS sequence"/>
</dbReference>
<name>A0A1G2QHV8_9BACT</name>
<gene>
    <name evidence="6" type="ORF">A2589_00680</name>
</gene>
<dbReference type="EMBL" id="MHTK01000002">
    <property type="protein sequence ID" value="OHA60176.1"/>
    <property type="molecule type" value="Genomic_DNA"/>
</dbReference>
<sequence>MSSSILLNFLVTSRLLSPAEADSVAAEAEEHGLSASELLLARGLFTGDELRRLEARLSGVPFISAWDEPVPFEVLARIPEPVARNHNVIAVRENDGALEVIGLDMSAFPAVEKLVGEHKLRLLPRLGSEPVVRKLLKTYQKDLFDRYGQTLRHLTETGPEDGLTEQHLNNVLEVLFNQAATARARRIHFDITPQETLVRYRIGSRLYNALALNSSAGELLTTLKAESVPATAAYSLAGLHTADLGTKMIFTAKNQMTDLSLPALGLWGQGLDDLEAALERRGIIFIGSEALSSRKNLFYAIAATLSKAGRAVAMVEADRERYLPHVHQVITTNLSTTATTDLMRQVLKQDVDVLIIDRLLAVETAALATAAAARGVTVVVGLEAKTTVDVITTARILVGDDYILAINASLFGLVEPVRALGSDSRPANLSEDELKDLKGFVNLPNIAQALADGAPLVGAVASLANSNWRTRSQGASEPLLNKKRLLTEILPVTAVMEHQLKDGKTTAEIYKEARQTGVLSLGEDALTQAAQGLVDLNEAIAVVRRAV</sequence>
<dbReference type="InterPro" id="IPR027417">
    <property type="entry name" value="P-loop_NTPase"/>
</dbReference>
<comment type="similarity">
    <text evidence="1">Belongs to the GSP E family.</text>
</comment>
<dbReference type="SUPFAM" id="SSF160246">
    <property type="entry name" value="EspE N-terminal domain-like"/>
    <property type="match status" value="1"/>
</dbReference>
<keyword evidence="2" id="KW-0547">Nucleotide-binding</keyword>
<dbReference type="InterPro" id="IPR007831">
    <property type="entry name" value="T2SS_GspE_N"/>
</dbReference>
<dbReference type="Gene3D" id="3.40.50.300">
    <property type="entry name" value="P-loop containing nucleotide triphosphate hydrolases"/>
    <property type="match status" value="1"/>
</dbReference>
<reference evidence="6 7" key="1">
    <citation type="journal article" date="2016" name="Nat. Commun.">
        <title>Thousands of microbial genomes shed light on interconnected biogeochemical processes in an aquifer system.</title>
        <authorList>
            <person name="Anantharaman K."/>
            <person name="Brown C.T."/>
            <person name="Hug L.A."/>
            <person name="Sharon I."/>
            <person name="Castelle C.J."/>
            <person name="Probst A.J."/>
            <person name="Thomas B.C."/>
            <person name="Singh A."/>
            <person name="Wilkins M.J."/>
            <person name="Karaoz U."/>
            <person name="Brodie E.L."/>
            <person name="Williams K.H."/>
            <person name="Hubbard S.S."/>
            <person name="Banfield J.F."/>
        </authorList>
    </citation>
    <scope>NUCLEOTIDE SEQUENCE [LARGE SCALE GENOMIC DNA]</scope>
</reference>
<feature type="domain" description="Type II secretion system protein GspE N-terminal" evidence="5">
    <location>
        <begin position="59"/>
        <end position="141"/>
    </location>
</feature>
<dbReference type="AlphaFoldDB" id="A0A1G2QHV8"/>
<evidence type="ECO:0000259" key="4">
    <source>
        <dbReference type="Pfam" id="PF00437"/>
    </source>
</evidence>
<evidence type="ECO:0008006" key="8">
    <source>
        <dbReference type="Google" id="ProtNLM"/>
    </source>
</evidence>
<dbReference type="Pfam" id="PF05157">
    <property type="entry name" value="MshEN"/>
    <property type="match status" value="1"/>
</dbReference>
<dbReference type="InterPro" id="IPR001482">
    <property type="entry name" value="T2SS/T4SS_dom"/>
</dbReference>
<evidence type="ECO:0000256" key="2">
    <source>
        <dbReference type="ARBA" id="ARBA00022741"/>
    </source>
</evidence>
<comment type="caution">
    <text evidence="6">The sequence shown here is derived from an EMBL/GenBank/DDBJ whole genome shotgun (WGS) entry which is preliminary data.</text>
</comment>
<organism evidence="6 7">
    <name type="scientific">Candidatus Vogelbacteria bacterium RIFOXYD1_FULL_46_19</name>
    <dbReference type="NCBI Taxonomy" id="1802439"/>
    <lineage>
        <taxon>Bacteria</taxon>
        <taxon>Candidatus Vogeliibacteriota</taxon>
    </lineage>
</organism>
<dbReference type="GO" id="GO:0005886">
    <property type="term" value="C:plasma membrane"/>
    <property type="evidence" value="ECO:0007669"/>
    <property type="project" value="TreeGrafter"/>
</dbReference>
<dbReference type="SUPFAM" id="SSF52540">
    <property type="entry name" value="P-loop containing nucleoside triphosphate hydrolases"/>
    <property type="match status" value="1"/>
</dbReference>
<dbReference type="PANTHER" id="PTHR30258">
    <property type="entry name" value="TYPE II SECRETION SYSTEM PROTEIN GSPE-RELATED"/>
    <property type="match status" value="1"/>
</dbReference>
<dbReference type="Pfam" id="PF00437">
    <property type="entry name" value="T2SSE"/>
    <property type="match status" value="1"/>
</dbReference>
<proteinExistence type="inferred from homology"/>
<accession>A0A1G2QHV8</accession>
<dbReference type="PANTHER" id="PTHR30258:SF1">
    <property type="entry name" value="PROTEIN TRANSPORT PROTEIN HOFB HOMOLOG"/>
    <property type="match status" value="1"/>
</dbReference>
<evidence type="ECO:0000259" key="5">
    <source>
        <dbReference type="Pfam" id="PF05157"/>
    </source>
</evidence>
<dbReference type="STRING" id="1802439.A2589_00680"/>
<dbReference type="GO" id="GO:0016887">
    <property type="term" value="F:ATP hydrolysis activity"/>
    <property type="evidence" value="ECO:0007669"/>
    <property type="project" value="TreeGrafter"/>
</dbReference>
<dbReference type="GO" id="GO:0005524">
    <property type="term" value="F:ATP binding"/>
    <property type="evidence" value="ECO:0007669"/>
    <property type="project" value="UniProtKB-KW"/>
</dbReference>